<keyword evidence="3" id="KW-0067">ATP-binding</keyword>
<organism evidence="6 7">
    <name type="scientific">Limosilactobacillus frumenti DSM 13145</name>
    <dbReference type="NCBI Taxonomy" id="1423746"/>
    <lineage>
        <taxon>Bacteria</taxon>
        <taxon>Bacillati</taxon>
        <taxon>Bacillota</taxon>
        <taxon>Bacilli</taxon>
        <taxon>Lactobacillales</taxon>
        <taxon>Lactobacillaceae</taxon>
        <taxon>Limosilactobacillus</taxon>
    </lineage>
</organism>
<evidence type="ECO:0000259" key="5">
    <source>
        <dbReference type="PROSITE" id="PS51206"/>
    </source>
</evidence>
<dbReference type="SUPFAM" id="SSF52540">
    <property type="entry name" value="P-loop containing nucleoside triphosphate hydrolases"/>
    <property type="match status" value="1"/>
</dbReference>
<feature type="domain" description="SF3 helicase" evidence="5">
    <location>
        <begin position="283"/>
        <end position="456"/>
    </location>
</feature>
<dbReference type="Pfam" id="PF19263">
    <property type="entry name" value="DUF5906"/>
    <property type="match status" value="1"/>
</dbReference>
<sequence>MAQSENFKKDVAKLRKLQNEEEQERIDELKDKYGIGEECTKELTTIISEAYHVKNIIELFSSDQLEVRSFNLSYALTTQPVFQAKPGLHDGKNHSDDRKEYEHQLNCWVNMINYFLPSWFYLTISKKTKKYVIGVDWFKYMKLFFKKRPFETFPLLPQGIEYKENFGAWKILEKNELDKTYNKYLIKMMEKWGLARSNAMNNGIGQTRKLSDALILNRSANEPEDLLNQNLVAFKNGTYNFKTGELQPHNKRDYLLNLHDYSIDLDHPHAPNTDKLLRDMMGNASTFFKEFIGYCYYPSHSMFQDFIILNGDGGEGKSTLLNYISQDLFSKKNFSALDPQTIADRNNRFATSDLYGKEINIVPDISDKMLKDVAPLKGLVGGDPIRAEEKGQPSFNFISRAKNIWSANKLPALRSSDVNRALEDRANILKLVNGDTRSKNNDFWQKHDMDKVRSERPQFVAECLNLFHEVMKRHQQGLGRSSWTRPASINQDTSEWFKHNNPVQLWLDSVKEENPQLLQDGYFIKDQAFADYRYWCSHEERSKLNKGNFGKALCSNLGFENKRVHLDDGSFRYCWVNHGLKKQWDKDISDWNKKCKDDYYKTNLQD</sequence>
<dbReference type="PATRIC" id="fig|1423746.3.peg.1701"/>
<dbReference type="EMBL" id="AZER01000004">
    <property type="protein sequence ID" value="KRL28670.1"/>
    <property type="molecule type" value="Genomic_DNA"/>
</dbReference>
<keyword evidence="1" id="KW-0547">Nucleotide-binding</keyword>
<dbReference type="Proteomes" id="UP000051445">
    <property type="component" value="Unassembled WGS sequence"/>
</dbReference>
<dbReference type="InterPro" id="IPR027417">
    <property type="entry name" value="P-loop_NTPase"/>
</dbReference>
<evidence type="ECO:0000313" key="6">
    <source>
        <dbReference type="EMBL" id="KRL28670.1"/>
    </source>
</evidence>
<feature type="coiled-coil region" evidence="4">
    <location>
        <begin position="4"/>
        <end position="32"/>
    </location>
</feature>
<evidence type="ECO:0000256" key="4">
    <source>
        <dbReference type="SAM" id="Coils"/>
    </source>
</evidence>
<dbReference type="InterPro" id="IPR014015">
    <property type="entry name" value="Helicase_SF3_DNA-vir"/>
</dbReference>
<name>A0A0R1P874_9LACO</name>
<dbReference type="GO" id="GO:0005524">
    <property type="term" value="F:ATP binding"/>
    <property type="evidence" value="ECO:0007669"/>
    <property type="project" value="UniProtKB-KW"/>
</dbReference>
<evidence type="ECO:0000313" key="7">
    <source>
        <dbReference type="Proteomes" id="UP000051445"/>
    </source>
</evidence>
<dbReference type="InterPro" id="IPR051620">
    <property type="entry name" value="ORF904-like_C"/>
</dbReference>
<dbReference type="AlphaFoldDB" id="A0A0R1P874"/>
<dbReference type="PANTHER" id="PTHR35372:SF2">
    <property type="entry name" value="SF3 HELICASE DOMAIN-CONTAINING PROTEIN"/>
    <property type="match status" value="1"/>
</dbReference>
<dbReference type="Pfam" id="PF08706">
    <property type="entry name" value="D5_N"/>
    <property type="match status" value="1"/>
</dbReference>
<keyword evidence="7" id="KW-1185">Reference proteome</keyword>
<evidence type="ECO:0000256" key="2">
    <source>
        <dbReference type="ARBA" id="ARBA00022801"/>
    </source>
</evidence>
<accession>A0A0R1P874</accession>
<dbReference type="PANTHER" id="PTHR35372">
    <property type="entry name" value="ATP BINDING PROTEIN-RELATED"/>
    <property type="match status" value="1"/>
</dbReference>
<gene>
    <name evidence="6" type="ORF">FD27_GL001670</name>
</gene>
<evidence type="ECO:0000256" key="1">
    <source>
        <dbReference type="ARBA" id="ARBA00022741"/>
    </source>
</evidence>
<dbReference type="PROSITE" id="PS51206">
    <property type="entry name" value="SF3_HELICASE_1"/>
    <property type="match status" value="1"/>
</dbReference>
<keyword evidence="4" id="KW-0175">Coiled coil</keyword>
<proteinExistence type="predicted"/>
<dbReference type="Gene3D" id="3.40.50.300">
    <property type="entry name" value="P-loop containing nucleotide triphosphate hydrolases"/>
    <property type="match status" value="1"/>
</dbReference>
<dbReference type="STRING" id="1423746.FD27_GL001670"/>
<dbReference type="OrthoDB" id="9763644at2"/>
<evidence type="ECO:0000256" key="3">
    <source>
        <dbReference type="ARBA" id="ARBA00022840"/>
    </source>
</evidence>
<reference evidence="6 7" key="1">
    <citation type="journal article" date="2015" name="Genome Announc.">
        <title>Expanding the biotechnology potential of lactobacilli through comparative genomics of 213 strains and associated genera.</title>
        <authorList>
            <person name="Sun Z."/>
            <person name="Harris H.M."/>
            <person name="McCann A."/>
            <person name="Guo C."/>
            <person name="Argimon S."/>
            <person name="Zhang W."/>
            <person name="Yang X."/>
            <person name="Jeffery I.B."/>
            <person name="Cooney J.C."/>
            <person name="Kagawa T.F."/>
            <person name="Liu W."/>
            <person name="Song Y."/>
            <person name="Salvetti E."/>
            <person name="Wrobel A."/>
            <person name="Rasinkangas P."/>
            <person name="Parkhill J."/>
            <person name="Rea M.C."/>
            <person name="O'Sullivan O."/>
            <person name="Ritari J."/>
            <person name="Douillard F.P."/>
            <person name="Paul Ross R."/>
            <person name="Yang R."/>
            <person name="Briner A.E."/>
            <person name="Felis G.E."/>
            <person name="de Vos W.M."/>
            <person name="Barrangou R."/>
            <person name="Klaenhammer T.R."/>
            <person name="Caufield P.W."/>
            <person name="Cui Y."/>
            <person name="Zhang H."/>
            <person name="O'Toole P.W."/>
        </authorList>
    </citation>
    <scope>NUCLEOTIDE SEQUENCE [LARGE SCALE GENOMIC DNA]</scope>
    <source>
        <strain evidence="6 7">DSM 13145</strain>
    </source>
</reference>
<dbReference type="InterPro" id="IPR045455">
    <property type="entry name" value="NrS-1_pol-like_helicase"/>
</dbReference>
<dbReference type="RefSeq" id="WP_057748199.1">
    <property type="nucleotide sequence ID" value="NZ_AZER01000004.1"/>
</dbReference>
<dbReference type="GO" id="GO:0016787">
    <property type="term" value="F:hydrolase activity"/>
    <property type="evidence" value="ECO:0007669"/>
    <property type="project" value="UniProtKB-KW"/>
</dbReference>
<keyword evidence="2" id="KW-0378">Hydrolase</keyword>
<protein>
    <recommendedName>
        <fullName evidence="5">SF3 helicase domain-containing protein</fullName>
    </recommendedName>
</protein>
<dbReference type="InterPro" id="IPR014818">
    <property type="entry name" value="Phage/plasmid_primase_P4_C"/>
</dbReference>
<comment type="caution">
    <text evidence="6">The sequence shown here is derived from an EMBL/GenBank/DDBJ whole genome shotgun (WGS) entry which is preliminary data.</text>
</comment>
<dbReference type="NCBIfam" id="TIGR01613">
    <property type="entry name" value="primase_Cterm"/>
    <property type="match status" value="1"/>
</dbReference>
<dbReference type="InterPro" id="IPR006500">
    <property type="entry name" value="Helicase_put_C_phage/plasmid"/>
</dbReference>